<proteinExistence type="inferred from homology"/>
<organism evidence="14">
    <name type="scientific">Gongylonema pulchrum</name>
    <dbReference type="NCBI Taxonomy" id="637853"/>
    <lineage>
        <taxon>Eukaryota</taxon>
        <taxon>Metazoa</taxon>
        <taxon>Ecdysozoa</taxon>
        <taxon>Nematoda</taxon>
        <taxon>Chromadorea</taxon>
        <taxon>Rhabditida</taxon>
        <taxon>Spirurina</taxon>
        <taxon>Spiruromorpha</taxon>
        <taxon>Spiruroidea</taxon>
        <taxon>Gongylonematidae</taxon>
        <taxon>Gongylonema</taxon>
    </lineage>
</organism>
<dbReference type="InterPro" id="IPR002213">
    <property type="entry name" value="UDP_glucos_trans"/>
</dbReference>
<evidence type="ECO:0000256" key="5">
    <source>
        <dbReference type="ARBA" id="ARBA00022692"/>
    </source>
</evidence>
<comment type="subcellular location">
    <subcellularLocation>
        <location evidence="1 11">Membrane</location>
        <topology evidence="1 11">Single-pass membrane protein</topology>
    </subcellularLocation>
</comment>
<dbReference type="OrthoDB" id="5835829at2759"/>
<evidence type="ECO:0000256" key="4">
    <source>
        <dbReference type="ARBA" id="ARBA00022679"/>
    </source>
</evidence>
<protein>
    <recommendedName>
        <fullName evidence="11">UDP-glucuronosyltransferase</fullName>
        <ecNumber evidence="11">2.4.1.17</ecNumber>
    </recommendedName>
</protein>
<evidence type="ECO:0000256" key="11">
    <source>
        <dbReference type="RuleBase" id="RU362059"/>
    </source>
</evidence>
<evidence type="ECO:0000313" key="12">
    <source>
        <dbReference type="EMBL" id="VDK29483.1"/>
    </source>
</evidence>
<sequence length="289" mass="32857">MELFQIPAHVLVSPTVVPEYCSVVLGMPIVPSYLPSRNRLFGSGLFTSFTEEMTYYQRAANLFVTFLSMKWTEWIFTKQQVLFRRLYGEQFIDLNEKFAQATYVLTNADPFFDFPKPTIHKVKELGGAAVPKAEPLNEHWSAIMSQRKKAVLVSFGSVVASYVMPNETKQAFLKAFDRFPDVTFIWKYEKEEHHIADGHPNLITDKWLPQTDLLAHPNLVAFLTHGGMNSITETLNRGKPVIVVPVFGDQLRNAVLAKRAGFGIMLPVSDLQDEKKLSDAFEQIINNKK</sequence>
<keyword evidence="7" id="KW-1133">Transmembrane helix</keyword>
<name>A0A183CXG5_9BILA</name>
<dbReference type="CDD" id="cd03784">
    <property type="entry name" value="GT1_Gtf-like"/>
    <property type="match status" value="1"/>
</dbReference>
<dbReference type="SUPFAM" id="SSF53756">
    <property type="entry name" value="UDP-Glycosyltransferase/glycogen phosphorylase"/>
    <property type="match status" value="1"/>
</dbReference>
<dbReference type="Pfam" id="PF00201">
    <property type="entry name" value="UDPGT"/>
    <property type="match status" value="1"/>
</dbReference>
<keyword evidence="8" id="KW-0472">Membrane</keyword>
<dbReference type="EMBL" id="UYRT01001316">
    <property type="protein sequence ID" value="VDK29483.1"/>
    <property type="molecule type" value="Genomic_DNA"/>
</dbReference>
<keyword evidence="6" id="KW-0732">Signal</keyword>
<reference evidence="12 13" key="2">
    <citation type="submission" date="2018-11" db="EMBL/GenBank/DDBJ databases">
        <authorList>
            <consortium name="Pathogen Informatics"/>
        </authorList>
    </citation>
    <scope>NUCLEOTIDE SEQUENCE [LARGE SCALE GENOMIC DNA]</scope>
</reference>
<evidence type="ECO:0000256" key="8">
    <source>
        <dbReference type="ARBA" id="ARBA00023136"/>
    </source>
</evidence>
<dbReference type="EC" id="2.4.1.17" evidence="11"/>
<dbReference type="Gene3D" id="3.40.50.2000">
    <property type="entry name" value="Glycogen Phosphorylase B"/>
    <property type="match status" value="1"/>
</dbReference>
<comment type="similarity">
    <text evidence="2 10">Belongs to the UDP-glycosyltransferase family.</text>
</comment>
<dbReference type="AlphaFoldDB" id="A0A183CXG5"/>
<evidence type="ECO:0000256" key="6">
    <source>
        <dbReference type="ARBA" id="ARBA00022729"/>
    </source>
</evidence>
<dbReference type="GO" id="GO:0016020">
    <property type="term" value="C:membrane"/>
    <property type="evidence" value="ECO:0007669"/>
    <property type="project" value="UniProtKB-SubCell"/>
</dbReference>
<evidence type="ECO:0000256" key="10">
    <source>
        <dbReference type="RuleBase" id="RU003718"/>
    </source>
</evidence>
<dbReference type="PANTHER" id="PTHR48043:SF23">
    <property type="entry name" value="UDP-GLUCURONOSYLTRANSFERASE"/>
    <property type="match status" value="1"/>
</dbReference>
<comment type="catalytic activity">
    <reaction evidence="9 11">
        <text>glucuronate acceptor + UDP-alpha-D-glucuronate = acceptor beta-D-glucuronoside + UDP + H(+)</text>
        <dbReference type="Rhea" id="RHEA:21032"/>
        <dbReference type="ChEBI" id="CHEBI:15378"/>
        <dbReference type="ChEBI" id="CHEBI:58052"/>
        <dbReference type="ChEBI" id="CHEBI:58223"/>
        <dbReference type="ChEBI" id="CHEBI:132367"/>
        <dbReference type="ChEBI" id="CHEBI:132368"/>
        <dbReference type="EC" id="2.4.1.17"/>
    </reaction>
</comment>
<evidence type="ECO:0000313" key="13">
    <source>
        <dbReference type="Proteomes" id="UP000271098"/>
    </source>
</evidence>
<dbReference type="Proteomes" id="UP000271098">
    <property type="component" value="Unassembled WGS sequence"/>
</dbReference>
<evidence type="ECO:0000256" key="3">
    <source>
        <dbReference type="ARBA" id="ARBA00022676"/>
    </source>
</evidence>
<dbReference type="PANTHER" id="PTHR48043">
    <property type="entry name" value="EG:EG0003.4 PROTEIN-RELATED"/>
    <property type="match status" value="1"/>
</dbReference>
<keyword evidence="4 10" id="KW-0808">Transferase</keyword>
<keyword evidence="5" id="KW-0812">Transmembrane</keyword>
<accession>A0A183CXG5</accession>
<dbReference type="FunFam" id="3.40.50.2000:FF:000038">
    <property type="entry name" value="UDP-GlucuronosylTransferase"/>
    <property type="match status" value="1"/>
</dbReference>
<evidence type="ECO:0000256" key="2">
    <source>
        <dbReference type="ARBA" id="ARBA00009995"/>
    </source>
</evidence>
<keyword evidence="13" id="KW-1185">Reference proteome</keyword>
<gene>
    <name evidence="12" type="ORF">GPUH_LOCUS1156</name>
</gene>
<dbReference type="GO" id="GO:0015020">
    <property type="term" value="F:glucuronosyltransferase activity"/>
    <property type="evidence" value="ECO:0007669"/>
    <property type="project" value="UniProtKB-EC"/>
</dbReference>
<evidence type="ECO:0000256" key="7">
    <source>
        <dbReference type="ARBA" id="ARBA00022989"/>
    </source>
</evidence>
<dbReference type="PROSITE" id="PS00375">
    <property type="entry name" value="UDPGT"/>
    <property type="match status" value="1"/>
</dbReference>
<evidence type="ECO:0000313" key="14">
    <source>
        <dbReference type="WBParaSite" id="GPUH_0000115601-mRNA-1"/>
    </source>
</evidence>
<dbReference type="WBParaSite" id="GPUH_0000115601-mRNA-1">
    <property type="protein sequence ID" value="GPUH_0000115601-mRNA-1"/>
    <property type="gene ID" value="GPUH_0000115601"/>
</dbReference>
<evidence type="ECO:0000256" key="9">
    <source>
        <dbReference type="ARBA" id="ARBA00047475"/>
    </source>
</evidence>
<reference evidence="14" key="1">
    <citation type="submission" date="2016-06" db="UniProtKB">
        <authorList>
            <consortium name="WormBaseParasite"/>
        </authorList>
    </citation>
    <scope>IDENTIFICATION</scope>
</reference>
<evidence type="ECO:0000256" key="1">
    <source>
        <dbReference type="ARBA" id="ARBA00004167"/>
    </source>
</evidence>
<keyword evidence="3 10" id="KW-0328">Glycosyltransferase</keyword>
<dbReference type="InterPro" id="IPR035595">
    <property type="entry name" value="UDP_glycos_trans_CS"/>
</dbReference>
<dbReference type="InterPro" id="IPR050271">
    <property type="entry name" value="UDP-glycosyltransferase"/>
</dbReference>